<dbReference type="EMBL" id="CP041165">
    <property type="protein sequence ID" value="QOP41298.1"/>
    <property type="molecule type" value="Genomic_DNA"/>
</dbReference>
<protein>
    <submittedName>
        <fullName evidence="3">SHOCT domain-containing protein</fullName>
    </submittedName>
</protein>
<keyword evidence="1" id="KW-1133">Transmembrane helix</keyword>
<dbReference type="KEGG" id="smax:FJR03_05895"/>
<organism evidence="3 4">
    <name type="scientific">Sulfurimonas marina</name>
    <dbReference type="NCBI Taxonomy" id="2590551"/>
    <lineage>
        <taxon>Bacteria</taxon>
        <taxon>Pseudomonadati</taxon>
        <taxon>Campylobacterota</taxon>
        <taxon>Epsilonproteobacteria</taxon>
        <taxon>Campylobacterales</taxon>
        <taxon>Sulfurimonadaceae</taxon>
        <taxon>Sulfurimonas</taxon>
    </lineage>
</organism>
<dbReference type="Pfam" id="PF09851">
    <property type="entry name" value="SHOCT"/>
    <property type="match status" value="1"/>
</dbReference>
<reference evidence="3 4" key="1">
    <citation type="submission" date="2019-06" db="EMBL/GenBank/DDBJ databases">
        <title>Sulfurimonas gotlandica sp. nov., a chemoautotrophic and psychrotolerant epsilonproteobacterium isolated from a pelagic redoxcline, and an emended description of the genus Sulfurimonas.</title>
        <authorList>
            <person name="Wang S."/>
            <person name="Jiang L."/>
            <person name="Shao Z."/>
        </authorList>
    </citation>
    <scope>NUCLEOTIDE SEQUENCE [LARGE SCALE GENOMIC DNA]</scope>
    <source>
        <strain evidence="3 4">B2</strain>
    </source>
</reference>
<evidence type="ECO:0000256" key="1">
    <source>
        <dbReference type="SAM" id="Phobius"/>
    </source>
</evidence>
<gene>
    <name evidence="3" type="ORF">FJR03_05895</name>
</gene>
<sequence>MHGFDMNGWGFMMGFGWIILILVAVVLFYFVNNMQNKNQEPSARDILDKRYANGEIDDEEYQRMKENLKH</sequence>
<dbReference type="Proteomes" id="UP000593910">
    <property type="component" value="Chromosome"/>
</dbReference>
<evidence type="ECO:0000313" key="3">
    <source>
        <dbReference type="EMBL" id="QOP41298.1"/>
    </source>
</evidence>
<feature type="transmembrane region" description="Helical" evidence="1">
    <location>
        <begin position="12"/>
        <end position="31"/>
    </location>
</feature>
<evidence type="ECO:0000313" key="4">
    <source>
        <dbReference type="Proteomes" id="UP000593910"/>
    </source>
</evidence>
<dbReference type="RefSeq" id="WP_193112613.1">
    <property type="nucleotide sequence ID" value="NZ_CP041165.1"/>
</dbReference>
<keyword evidence="1" id="KW-0812">Transmembrane</keyword>
<keyword evidence="4" id="KW-1185">Reference proteome</keyword>
<proteinExistence type="predicted"/>
<name>A0A7M1AXK1_9BACT</name>
<dbReference type="AlphaFoldDB" id="A0A7M1AXK1"/>
<keyword evidence="1" id="KW-0472">Membrane</keyword>
<evidence type="ECO:0000259" key="2">
    <source>
        <dbReference type="Pfam" id="PF09851"/>
    </source>
</evidence>
<feature type="domain" description="SHOCT" evidence="2">
    <location>
        <begin position="44"/>
        <end position="67"/>
    </location>
</feature>
<accession>A0A7M1AXK1</accession>
<dbReference type="InterPro" id="IPR018649">
    <property type="entry name" value="SHOCT"/>
</dbReference>